<dbReference type="EMBL" id="LNZG01000013">
    <property type="protein sequence ID" value="ODA90354.1"/>
    <property type="molecule type" value="Genomic_DNA"/>
</dbReference>
<evidence type="ECO:0000256" key="5">
    <source>
        <dbReference type="ARBA" id="ARBA00022989"/>
    </source>
</evidence>
<feature type="transmembrane region" description="Helical" evidence="8">
    <location>
        <begin position="327"/>
        <end position="347"/>
    </location>
</feature>
<dbReference type="InterPro" id="IPR002656">
    <property type="entry name" value="Acyl_transf_3_dom"/>
</dbReference>
<dbReference type="InterPro" id="IPR050879">
    <property type="entry name" value="Acyltransferase_3"/>
</dbReference>
<dbReference type="SUPFAM" id="SSF52266">
    <property type="entry name" value="SGNH hydrolase"/>
    <property type="match status" value="1"/>
</dbReference>
<feature type="transmembrane region" description="Helical" evidence="8">
    <location>
        <begin position="297"/>
        <end position="315"/>
    </location>
</feature>
<evidence type="ECO:0000256" key="2">
    <source>
        <dbReference type="ARBA" id="ARBA00022475"/>
    </source>
</evidence>
<sequence length="639" mass="69030">MSALDGARGLAIISVVLYQSGWSERGLFGVDAFFVISGFLITLLLIREAVNRGRISIRGFYARRARRLLTPVVFTLTAVLLLVWTYGTVSELKQAGETAVFSLLQVANWHQIGNDNAYWEASGAIIPLGQMWSLSATGQFYLVWPLLFALLWFVARKSITKFGLYIGVVFVAASLVAPLLYDGTNTDRLYLGTDARAVAFIAGAVCACFVAGALRYAPRWAGPEAGGLAKFVITALSVVSLTATVTASVMVSSYHEPWLYQGGFAIVALIVDVFVSTLCFPANGLRSFFSWKPFQRIGVISYAIFLVHMPVLWMLKTFNPELPPLPLFGIGLVVSWAVAWVLHYLWAEPLRTARWNLKRGLVASTIGAATVVALTVSLPTVSLPRVDHAAARAGANSSTASIFPVDGNIALPVKSDGTPVTVAVIGDSVAGNMYESLADYYDGSQGSLSAVNVTTGGCGIFDADSARSGEGFVMDTVKLCWPWQEKLQDANAEQSPDVYILHNLWDANDQLIAGEWVDPGDPAWADRYRAQLERLVEIGHESGNEPLILLSNDRHRDPGGSLSPTRLGAVDAVADEIIAEHPNVKRLDFRGGVCPDGTCAYTFSNGEPVYRDGAHFASQGLTAMAPWLVEQIARGLTEG</sequence>
<feature type="transmembrane region" description="Helical" evidence="8">
    <location>
        <begin position="263"/>
        <end position="285"/>
    </location>
</feature>
<dbReference type="InterPro" id="IPR036514">
    <property type="entry name" value="SGNH_hydro_sf"/>
</dbReference>
<proteinExistence type="predicted"/>
<keyword evidence="3" id="KW-0808">Transferase</keyword>
<dbReference type="GO" id="GO:0009103">
    <property type="term" value="P:lipopolysaccharide biosynthetic process"/>
    <property type="evidence" value="ECO:0007669"/>
    <property type="project" value="TreeGrafter"/>
</dbReference>
<dbReference type="InterPro" id="IPR043968">
    <property type="entry name" value="SGNH"/>
</dbReference>
<feature type="transmembrane region" description="Helical" evidence="8">
    <location>
        <begin position="197"/>
        <end position="216"/>
    </location>
</feature>
<dbReference type="PANTHER" id="PTHR23028:SF53">
    <property type="entry name" value="ACYL_TRANSF_3 DOMAIN-CONTAINING PROTEIN"/>
    <property type="match status" value="1"/>
</dbReference>
<keyword evidence="4 8" id="KW-0812">Transmembrane</keyword>
<dbReference type="Pfam" id="PF01757">
    <property type="entry name" value="Acyl_transf_3"/>
    <property type="match status" value="1"/>
</dbReference>
<accession>A0A1E2SL03</accession>
<name>A0A1E2SL03_LEIXY</name>
<feature type="domain" description="SGNH" evidence="10">
    <location>
        <begin position="415"/>
        <end position="626"/>
    </location>
</feature>
<dbReference type="GO" id="GO:0016747">
    <property type="term" value="F:acyltransferase activity, transferring groups other than amino-acyl groups"/>
    <property type="evidence" value="ECO:0007669"/>
    <property type="project" value="InterPro"/>
</dbReference>
<evidence type="ECO:0000256" key="4">
    <source>
        <dbReference type="ARBA" id="ARBA00022692"/>
    </source>
</evidence>
<evidence type="ECO:0000256" key="7">
    <source>
        <dbReference type="ARBA" id="ARBA00023315"/>
    </source>
</evidence>
<keyword evidence="6 8" id="KW-0472">Membrane</keyword>
<dbReference type="Proteomes" id="UP000094426">
    <property type="component" value="Unassembled WGS sequence"/>
</dbReference>
<feature type="transmembrane region" description="Helical" evidence="8">
    <location>
        <begin position="68"/>
        <end position="87"/>
    </location>
</feature>
<dbReference type="Gene3D" id="3.40.50.1110">
    <property type="entry name" value="SGNH hydrolase"/>
    <property type="match status" value="1"/>
</dbReference>
<evidence type="ECO:0008006" key="13">
    <source>
        <dbReference type="Google" id="ProtNLM"/>
    </source>
</evidence>
<comment type="subcellular location">
    <subcellularLocation>
        <location evidence="1">Cell membrane</location>
        <topology evidence="1">Multi-pass membrane protein</topology>
    </subcellularLocation>
</comment>
<gene>
    <name evidence="11" type="ORF">ATY41_10230</name>
</gene>
<evidence type="ECO:0000313" key="11">
    <source>
        <dbReference type="EMBL" id="ODA90354.1"/>
    </source>
</evidence>
<keyword evidence="7" id="KW-0012">Acyltransferase</keyword>
<evidence type="ECO:0000256" key="1">
    <source>
        <dbReference type="ARBA" id="ARBA00004651"/>
    </source>
</evidence>
<feature type="domain" description="Acyltransferase 3" evidence="9">
    <location>
        <begin position="3"/>
        <end position="343"/>
    </location>
</feature>
<keyword evidence="2" id="KW-1003">Cell membrane</keyword>
<comment type="caution">
    <text evidence="11">The sequence shown here is derived from an EMBL/GenBank/DDBJ whole genome shotgun (WGS) entry which is preliminary data.</text>
</comment>
<dbReference type="PANTHER" id="PTHR23028">
    <property type="entry name" value="ACETYLTRANSFERASE"/>
    <property type="match status" value="1"/>
</dbReference>
<protein>
    <recommendedName>
        <fullName evidence="13">Acyltransferase</fullName>
    </recommendedName>
</protein>
<evidence type="ECO:0000313" key="12">
    <source>
        <dbReference type="Proteomes" id="UP000094426"/>
    </source>
</evidence>
<evidence type="ECO:0000256" key="8">
    <source>
        <dbReference type="SAM" id="Phobius"/>
    </source>
</evidence>
<keyword evidence="5 8" id="KW-1133">Transmembrane helix</keyword>
<feature type="transmembrane region" description="Helical" evidence="8">
    <location>
        <begin position="138"/>
        <end position="155"/>
    </location>
</feature>
<dbReference type="GO" id="GO:0005886">
    <property type="term" value="C:plasma membrane"/>
    <property type="evidence" value="ECO:0007669"/>
    <property type="project" value="UniProtKB-SubCell"/>
</dbReference>
<evidence type="ECO:0000256" key="6">
    <source>
        <dbReference type="ARBA" id="ARBA00023136"/>
    </source>
</evidence>
<dbReference type="Pfam" id="PF19040">
    <property type="entry name" value="SGNH"/>
    <property type="match status" value="1"/>
</dbReference>
<evidence type="ECO:0000256" key="3">
    <source>
        <dbReference type="ARBA" id="ARBA00022679"/>
    </source>
</evidence>
<evidence type="ECO:0000259" key="9">
    <source>
        <dbReference type="Pfam" id="PF01757"/>
    </source>
</evidence>
<feature type="transmembrane region" description="Helical" evidence="8">
    <location>
        <begin position="359"/>
        <end position="378"/>
    </location>
</feature>
<feature type="transmembrane region" description="Helical" evidence="8">
    <location>
        <begin position="228"/>
        <end position="251"/>
    </location>
</feature>
<organism evidence="11 12">
    <name type="scientific">Leifsonia xyli subsp. xyli</name>
    <dbReference type="NCBI Taxonomy" id="59736"/>
    <lineage>
        <taxon>Bacteria</taxon>
        <taxon>Bacillati</taxon>
        <taxon>Actinomycetota</taxon>
        <taxon>Actinomycetes</taxon>
        <taxon>Micrococcales</taxon>
        <taxon>Microbacteriaceae</taxon>
        <taxon>Leifsonia</taxon>
    </lineage>
</organism>
<evidence type="ECO:0000259" key="10">
    <source>
        <dbReference type="Pfam" id="PF19040"/>
    </source>
</evidence>
<feature type="transmembrane region" description="Helical" evidence="8">
    <location>
        <begin position="27"/>
        <end position="47"/>
    </location>
</feature>
<feature type="transmembrane region" description="Helical" evidence="8">
    <location>
        <begin position="162"/>
        <end position="181"/>
    </location>
</feature>
<dbReference type="AlphaFoldDB" id="A0A1E2SL03"/>
<reference evidence="11 12" key="1">
    <citation type="submission" date="2015-11" db="EMBL/GenBank/DDBJ databases">
        <authorList>
            <person name="Zhang Y."/>
            <person name="Guo Z."/>
        </authorList>
    </citation>
    <scope>NUCLEOTIDE SEQUENCE [LARGE SCALE GENOMIC DNA]</scope>
    <source>
        <strain evidence="12">gdw1</strain>
    </source>
</reference>